<feature type="region of interest" description="Disordered" evidence="1">
    <location>
        <begin position="1"/>
        <end position="27"/>
    </location>
</feature>
<feature type="non-terminal residue" evidence="2">
    <location>
        <position position="1"/>
    </location>
</feature>
<proteinExistence type="predicted"/>
<feature type="compositionally biased region" description="Polar residues" evidence="1">
    <location>
        <begin position="1"/>
        <end position="24"/>
    </location>
</feature>
<name>A0A0B2VIH6_TOXCA</name>
<dbReference type="EMBL" id="JPKZ01001202">
    <property type="protein sequence ID" value="KHN83296.1"/>
    <property type="molecule type" value="Genomic_DNA"/>
</dbReference>
<feature type="non-terminal residue" evidence="2">
    <location>
        <position position="115"/>
    </location>
</feature>
<comment type="caution">
    <text evidence="2">The sequence shown here is derived from an EMBL/GenBank/DDBJ whole genome shotgun (WGS) entry which is preliminary data.</text>
</comment>
<keyword evidence="3" id="KW-1185">Reference proteome</keyword>
<evidence type="ECO:0000256" key="1">
    <source>
        <dbReference type="SAM" id="MobiDB-lite"/>
    </source>
</evidence>
<reference evidence="2 3" key="1">
    <citation type="submission" date="2014-11" db="EMBL/GenBank/DDBJ databases">
        <title>Genetic blueprint of the zoonotic pathogen Toxocara canis.</title>
        <authorList>
            <person name="Zhu X.-Q."/>
            <person name="Korhonen P.K."/>
            <person name="Cai H."/>
            <person name="Young N.D."/>
            <person name="Nejsum P."/>
            <person name="von Samson-Himmelstjerna G."/>
            <person name="Boag P.R."/>
            <person name="Tan P."/>
            <person name="Li Q."/>
            <person name="Min J."/>
            <person name="Yang Y."/>
            <person name="Wang X."/>
            <person name="Fang X."/>
            <person name="Hall R.S."/>
            <person name="Hofmann A."/>
            <person name="Sternberg P.W."/>
            <person name="Jex A.R."/>
            <person name="Gasser R.B."/>
        </authorList>
    </citation>
    <scope>NUCLEOTIDE SEQUENCE [LARGE SCALE GENOMIC DNA]</scope>
    <source>
        <strain evidence="2">PN_DK_2014</strain>
    </source>
</reference>
<evidence type="ECO:0000313" key="2">
    <source>
        <dbReference type="EMBL" id="KHN83296.1"/>
    </source>
</evidence>
<evidence type="ECO:0000313" key="3">
    <source>
        <dbReference type="Proteomes" id="UP000031036"/>
    </source>
</evidence>
<sequence>PDKNKLNVSSPTPWRNNKPNTSSPLLGKITGQAHHLAGLNTSYQINEIPMFARTMQMSTTAKKTTDNEPQNNKLKMSFSCVHGIMLCYKMYGYRQGSNFRKSAESPGIAHFYKYN</sequence>
<accession>A0A0B2VIH6</accession>
<organism evidence="2 3">
    <name type="scientific">Toxocara canis</name>
    <name type="common">Canine roundworm</name>
    <dbReference type="NCBI Taxonomy" id="6265"/>
    <lineage>
        <taxon>Eukaryota</taxon>
        <taxon>Metazoa</taxon>
        <taxon>Ecdysozoa</taxon>
        <taxon>Nematoda</taxon>
        <taxon>Chromadorea</taxon>
        <taxon>Rhabditida</taxon>
        <taxon>Spirurina</taxon>
        <taxon>Ascaridomorpha</taxon>
        <taxon>Ascaridoidea</taxon>
        <taxon>Toxocaridae</taxon>
        <taxon>Toxocara</taxon>
    </lineage>
</organism>
<gene>
    <name evidence="2" type="ORF">Tcan_00580</name>
</gene>
<protein>
    <submittedName>
        <fullName evidence="2">Uncharacterized protein</fullName>
    </submittedName>
</protein>
<dbReference type="Proteomes" id="UP000031036">
    <property type="component" value="Unassembled WGS sequence"/>
</dbReference>
<dbReference type="AlphaFoldDB" id="A0A0B2VIH6"/>